<dbReference type="AlphaFoldDB" id="A0A218YYK3"/>
<dbReference type="STRING" id="503106.A0A218YYK3"/>
<dbReference type="FunFam" id="3.40.50.150:FF:000025">
    <property type="entry name" value="N-terminal Xaa-Pro-Lys N-methyltransferase 1"/>
    <property type="match status" value="1"/>
</dbReference>
<keyword evidence="4 12" id="KW-0949">S-adenosyl-L-methionine</keyword>
<dbReference type="OrthoDB" id="1298661at2759"/>
<feature type="binding site" evidence="12">
    <location>
        <position position="66"/>
    </location>
    <ligand>
        <name>S-adenosyl-L-methionine</name>
        <dbReference type="ChEBI" id="CHEBI:59789"/>
    </ligand>
</feature>
<dbReference type="InterPro" id="IPR029063">
    <property type="entry name" value="SAM-dependent_MTases_sf"/>
</dbReference>
<name>A0A218YYK3_9HELO</name>
<keyword evidence="14" id="KW-1185">Reference proteome</keyword>
<dbReference type="EMBL" id="MZNU01000322">
    <property type="protein sequence ID" value="OWP00423.1"/>
    <property type="molecule type" value="Genomic_DNA"/>
</dbReference>
<evidence type="ECO:0000256" key="4">
    <source>
        <dbReference type="ARBA" id="ARBA00022691"/>
    </source>
</evidence>
<dbReference type="Pfam" id="PF05891">
    <property type="entry name" value="Methyltransf_PK"/>
    <property type="match status" value="1"/>
</dbReference>
<protein>
    <recommendedName>
        <fullName evidence="6">Alpha N-terminal protein methyltransferase 1</fullName>
        <ecNumber evidence="5">2.1.1.244</ecNumber>
    </recommendedName>
    <alternativeName>
        <fullName evidence="11">Translation associated element 1</fullName>
    </alternativeName>
    <alternativeName>
        <fullName evidence="7">X-Pro-Lys N-terminal protein methyltransferase 1</fullName>
    </alternativeName>
</protein>
<dbReference type="PANTHER" id="PTHR12753">
    <property type="entry name" value="AD-003 - RELATED"/>
    <property type="match status" value="1"/>
</dbReference>
<keyword evidence="2" id="KW-0489">Methyltransferase</keyword>
<evidence type="ECO:0000256" key="12">
    <source>
        <dbReference type="PIRSR" id="PIRSR016958-1"/>
    </source>
</evidence>
<evidence type="ECO:0000256" key="5">
    <source>
        <dbReference type="ARBA" id="ARBA00039112"/>
    </source>
</evidence>
<keyword evidence="3" id="KW-0808">Transferase</keyword>
<dbReference type="EC" id="2.1.1.244" evidence="5"/>
<gene>
    <name evidence="13" type="ORF">B2J93_734</name>
</gene>
<evidence type="ECO:0000256" key="8">
    <source>
        <dbReference type="ARBA" id="ARBA00047306"/>
    </source>
</evidence>
<comment type="catalytic activity">
    <reaction evidence="9">
        <text>N-terminal L-prolyl-L-prolyl-L-lysyl-[protein] + 2 S-adenosyl-L-methionine = N-terminal N,N-dimethyl-L-prolyl-L-prolyl-L-lysyl-[protein] + 2 S-adenosyl-L-homocysteine + 2 H(+)</text>
        <dbReference type="Rhea" id="RHEA:54736"/>
        <dbReference type="Rhea" id="RHEA-COMP:13787"/>
        <dbReference type="Rhea" id="RHEA-COMP:13974"/>
        <dbReference type="ChEBI" id="CHEBI:15378"/>
        <dbReference type="ChEBI" id="CHEBI:57856"/>
        <dbReference type="ChEBI" id="CHEBI:59789"/>
        <dbReference type="ChEBI" id="CHEBI:138059"/>
        <dbReference type="ChEBI" id="CHEBI:138318"/>
        <dbReference type="EC" id="2.1.1.244"/>
    </reaction>
</comment>
<dbReference type="Gene3D" id="3.40.50.150">
    <property type="entry name" value="Vaccinia Virus protein VP39"/>
    <property type="match status" value="1"/>
</dbReference>
<proteinExistence type="inferred from homology"/>
<dbReference type="PIRSF" id="PIRSF016958">
    <property type="entry name" value="DUF858_MeTrfase_lik"/>
    <property type="match status" value="1"/>
</dbReference>
<dbReference type="SUPFAM" id="SSF53335">
    <property type="entry name" value="S-adenosyl-L-methionine-dependent methyltransferases"/>
    <property type="match status" value="1"/>
</dbReference>
<dbReference type="PANTHER" id="PTHR12753:SF0">
    <property type="entry name" value="ALPHA N-TERMINAL PROTEIN METHYLTRANSFERASE 1"/>
    <property type="match status" value="1"/>
</dbReference>
<comment type="catalytic activity">
    <reaction evidence="8">
        <text>N-terminal L-seryl-L-prolyl-L-lysyl-[protein] + 3 S-adenosyl-L-methionine = N-terminal N,N,N-trimethyl-L-seryl-L-prolyl-L-lysyl-[protein] + 3 S-adenosyl-L-homocysteine + 3 H(+)</text>
        <dbReference type="Rhea" id="RHEA:54724"/>
        <dbReference type="Rhea" id="RHEA-COMP:13789"/>
        <dbReference type="Rhea" id="RHEA-COMP:13973"/>
        <dbReference type="ChEBI" id="CHEBI:15378"/>
        <dbReference type="ChEBI" id="CHEBI:57856"/>
        <dbReference type="ChEBI" id="CHEBI:59789"/>
        <dbReference type="ChEBI" id="CHEBI:138061"/>
        <dbReference type="ChEBI" id="CHEBI:138317"/>
        <dbReference type="EC" id="2.1.1.244"/>
    </reaction>
</comment>
<dbReference type="InterPro" id="IPR008576">
    <property type="entry name" value="MeTrfase_NTM1"/>
</dbReference>
<comment type="catalytic activity">
    <reaction evidence="10">
        <text>N-terminal L-alanyl-L-prolyl-L-lysyl-[protein] + 3 S-adenosyl-L-methionine = N-terminal N,N,N-trimethyl-L-alanyl-L-prolyl-L-lysyl-[protein] + 3 S-adenosyl-L-homocysteine + 3 H(+)</text>
        <dbReference type="Rhea" id="RHEA:54712"/>
        <dbReference type="Rhea" id="RHEA-COMP:13785"/>
        <dbReference type="Rhea" id="RHEA-COMP:13971"/>
        <dbReference type="ChEBI" id="CHEBI:15378"/>
        <dbReference type="ChEBI" id="CHEBI:57856"/>
        <dbReference type="ChEBI" id="CHEBI:59789"/>
        <dbReference type="ChEBI" id="CHEBI:138057"/>
        <dbReference type="ChEBI" id="CHEBI:138315"/>
        <dbReference type="EC" id="2.1.1.244"/>
    </reaction>
</comment>
<dbReference type="GO" id="GO:0032259">
    <property type="term" value="P:methylation"/>
    <property type="evidence" value="ECO:0007669"/>
    <property type="project" value="UniProtKB-KW"/>
</dbReference>
<dbReference type="CDD" id="cd02440">
    <property type="entry name" value="AdoMet_MTases"/>
    <property type="match status" value="1"/>
</dbReference>
<evidence type="ECO:0000256" key="1">
    <source>
        <dbReference type="ARBA" id="ARBA00009059"/>
    </source>
</evidence>
<evidence type="ECO:0000313" key="14">
    <source>
        <dbReference type="Proteomes" id="UP000242519"/>
    </source>
</evidence>
<evidence type="ECO:0000256" key="11">
    <source>
        <dbReference type="ARBA" id="ARBA00082558"/>
    </source>
</evidence>
<dbReference type="GO" id="GO:0005737">
    <property type="term" value="C:cytoplasm"/>
    <property type="evidence" value="ECO:0007669"/>
    <property type="project" value="TreeGrafter"/>
</dbReference>
<dbReference type="GO" id="GO:0071885">
    <property type="term" value="F:N-terminal protein N-methyltransferase activity"/>
    <property type="evidence" value="ECO:0007669"/>
    <property type="project" value="UniProtKB-EC"/>
</dbReference>
<dbReference type="InParanoid" id="A0A218YYK3"/>
<evidence type="ECO:0000256" key="9">
    <source>
        <dbReference type="ARBA" id="ARBA00047885"/>
    </source>
</evidence>
<evidence type="ECO:0000313" key="13">
    <source>
        <dbReference type="EMBL" id="OWP00423.1"/>
    </source>
</evidence>
<comment type="caution">
    <text evidence="13">The sequence shown here is derived from an EMBL/GenBank/DDBJ whole genome shotgun (WGS) entry which is preliminary data.</text>
</comment>
<comment type="similarity">
    <text evidence="1">Belongs to the methyltransferase superfamily. NTM1 family.</text>
</comment>
<reference evidence="13 14" key="1">
    <citation type="submission" date="2017-04" db="EMBL/GenBank/DDBJ databases">
        <title>Draft genome sequence of Marssonina coronaria NL1: causal agent of apple blotch.</title>
        <authorList>
            <person name="Cheng Q."/>
        </authorList>
    </citation>
    <scope>NUCLEOTIDE SEQUENCE [LARGE SCALE GENOMIC DNA]</scope>
    <source>
        <strain evidence="13 14">NL1</strain>
    </source>
</reference>
<dbReference type="FunCoup" id="A0A218YYK3">
    <property type="interactions" value="459"/>
</dbReference>
<evidence type="ECO:0000256" key="10">
    <source>
        <dbReference type="ARBA" id="ARBA00048167"/>
    </source>
</evidence>
<feature type="binding site" evidence="12">
    <location>
        <position position="71"/>
    </location>
    <ligand>
        <name>S-adenosyl-L-methionine</name>
        <dbReference type="ChEBI" id="CHEBI:59789"/>
    </ligand>
</feature>
<evidence type="ECO:0000256" key="7">
    <source>
        <dbReference type="ARBA" id="ARBA00043129"/>
    </source>
</evidence>
<sequence>MADAQINHTDALNYWQSIDADVNGMLGGFPHISKVDLQGSKNFLSKLGIGGKSENGKKLGRAVDCGAGIGRITEGLLLNIVTTVDIVEPIAKFANSLEGRAGIGHIFVASLEDWSPEDSPENKYDLIWNQWCLGHLTDAQLQSYLGTCSKLLNADGLIVVKENLSTSGEDLFDKLDSSVTRCDQKFRDIFDRAGLRIKKTEIQKGLPKELYPVRIYALVPGP</sequence>
<evidence type="ECO:0000256" key="2">
    <source>
        <dbReference type="ARBA" id="ARBA00022603"/>
    </source>
</evidence>
<dbReference type="Proteomes" id="UP000242519">
    <property type="component" value="Unassembled WGS sequence"/>
</dbReference>
<organism evidence="13 14">
    <name type="scientific">Diplocarpon coronariae</name>
    <dbReference type="NCBI Taxonomy" id="2795749"/>
    <lineage>
        <taxon>Eukaryota</taxon>
        <taxon>Fungi</taxon>
        <taxon>Dikarya</taxon>
        <taxon>Ascomycota</taxon>
        <taxon>Pezizomycotina</taxon>
        <taxon>Leotiomycetes</taxon>
        <taxon>Helotiales</taxon>
        <taxon>Drepanopezizaceae</taxon>
        <taxon>Diplocarpon</taxon>
    </lineage>
</organism>
<feature type="binding site" evidence="12">
    <location>
        <position position="130"/>
    </location>
    <ligand>
        <name>S-adenosyl-L-methionine</name>
        <dbReference type="ChEBI" id="CHEBI:59789"/>
    </ligand>
</feature>
<evidence type="ECO:0000256" key="6">
    <source>
        <dbReference type="ARBA" id="ARBA00039449"/>
    </source>
</evidence>
<accession>A0A218YYK3</accession>
<evidence type="ECO:0000256" key="3">
    <source>
        <dbReference type="ARBA" id="ARBA00022679"/>
    </source>
</evidence>